<accession>A0A139WRY7</accession>
<gene>
    <name evidence="2" type="ORF">WA1_08550</name>
</gene>
<dbReference type="EMBL" id="ANNX02000052">
    <property type="protein sequence ID" value="KYC35198.1"/>
    <property type="molecule type" value="Genomic_DNA"/>
</dbReference>
<feature type="region of interest" description="Disordered" evidence="1">
    <location>
        <begin position="138"/>
        <end position="182"/>
    </location>
</feature>
<dbReference type="OrthoDB" id="515013at2"/>
<name>A0A139WRY7_9CYAN</name>
<organism evidence="2 3">
    <name type="scientific">Scytonema hofmannii PCC 7110</name>
    <dbReference type="NCBI Taxonomy" id="128403"/>
    <lineage>
        <taxon>Bacteria</taxon>
        <taxon>Bacillati</taxon>
        <taxon>Cyanobacteriota</taxon>
        <taxon>Cyanophyceae</taxon>
        <taxon>Nostocales</taxon>
        <taxon>Scytonemataceae</taxon>
        <taxon>Scytonema</taxon>
    </lineage>
</organism>
<feature type="compositionally biased region" description="Polar residues" evidence="1">
    <location>
        <begin position="155"/>
        <end position="174"/>
    </location>
</feature>
<evidence type="ECO:0000313" key="2">
    <source>
        <dbReference type="EMBL" id="KYC35198.1"/>
    </source>
</evidence>
<dbReference type="AlphaFoldDB" id="A0A139WRY7"/>
<proteinExistence type="predicted"/>
<evidence type="ECO:0000256" key="1">
    <source>
        <dbReference type="SAM" id="MobiDB-lite"/>
    </source>
</evidence>
<comment type="caution">
    <text evidence="2">The sequence shown here is derived from an EMBL/GenBank/DDBJ whole genome shotgun (WGS) entry which is preliminary data.</text>
</comment>
<dbReference type="RefSeq" id="WP_017745485.1">
    <property type="nucleotide sequence ID" value="NZ_KQ976354.1"/>
</dbReference>
<dbReference type="Proteomes" id="UP000076925">
    <property type="component" value="Unassembled WGS sequence"/>
</dbReference>
<reference evidence="2 3" key="1">
    <citation type="journal article" date="2013" name="Genome Biol. Evol.">
        <title>Genomes of Stigonematalean cyanobacteria (subsection V) and the evolution of oxygenic photosynthesis from prokaryotes to plastids.</title>
        <authorList>
            <person name="Dagan T."/>
            <person name="Roettger M."/>
            <person name="Stucken K."/>
            <person name="Landan G."/>
            <person name="Koch R."/>
            <person name="Major P."/>
            <person name="Gould S.B."/>
            <person name="Goremykin V.V."/>
            <person name="Rippka R."/>
            <person name="Tandeau de Marsac N."/>
            <person name="Gugger M."/>
            <person name="Lockhart P.J."/>
            <person name="Allen J.F."/>
            <person name="Brune I."/>
            <person name="Maus I."/>
            <person name="Puhler A."/>
            <person name="Martin W.F."/>
        </authorList>
    </citation>
    <scope>NUCLEOTIDE SEQUENCE [LARGE SCALE GENOMIC DNA]</scope>
    <source>
        <strain evidence="2 3">PCC 7110</strain>
    </source>
</reference>
<keyword evidence="3" id="KW-1185">Reference proteome</keyword>
<protein>
    <submittedName>
        <fullName evidence="2">Uncharacterized protein</fullName>
    </submittedName>
</protein>
<sequence>MPEYTLIVRDIISGNKEVVVHSILLSGIYEQYPKDFFESKVEGVANRATLRQNLQEKLHRSEISTEILDYIIAEWCQGIKEHYKRRFVLPLELPYTQPSVTQNPIEVNTHRASTYQNVTQYTDVTQLRTNVVDVKRADGIHSVTNKQEVDKQNDKSATPSQPVQETESQISSRAATDKWSFD</sequence>
<evidence type="ECO:0000313" key="3">
    <source>
        <dbReference type="Proteomes" id="UP000076925"/>
    </source>
</evidence>